<dbReference type="CDD" id="cd02440">
    <property type="entry name" value="AdoMet_MTases"/>
    <property type="match status" value="1"/>
</dbReference>
<dbReference type="InterPro" id="IPR029063">
    <property type="entry name" value="SAM-dependent_MTases_sf"/>
</dbReference>
<gene>
    <name evidence="2" type="ORF">NEF87_000158</name>
</gene>
<dbReference type="InterPro" id="IPR039769">
    <property type="entry name" value="Bud23-like"/>
</dbReference>
<organism evidence="2 3">
    <name type="scientific">Candidatus Lokiarchaeum ossiferum</name>
    <dbReference type="NCBI Taxonomy" id="2951803"/>
    <lineage>
        <taxon>Archaea</taxon>
        <taxon>Promethearchaeati</taxon>
        <taxon>Promethearchaeota</taxon>
        <taxon>Promethearchaeia</taxon>
        <taxon>Promethearchaeales</taxon>
        <taxon>Promethearchaeaceae</taxon>
        <taxon>Candidatus Lokiarchaeum</taxon>
    </lineage>
</organism>
<proteinExistence type="predicted"/>
<dbReference type="PANTHER" id="PTHR12734:SF0">
    <property type="entry name" value="18S RRNA (GUANINE-N(7))-METHYLTRANSFERASE-RELATED"/>
    <property type="match status" value="1"/>
</dbReference>
<evidence type="ECO:0000313" key="2">
    <source>
        <dbReference type="EMBL" id="UYP43873.1"/>
    </source>
</evidence>
<evidence type="ECO:0000313" key="3">
    <source>
        <dbReference type="Proteomes" id="UP001208689"/>
    </source>
</evidence>
<protein>
    <recommendedName>
        <fullName evidence="1">Methyltransferase type 11 domain-containing protein</fullName>
    </recommendedName>
</protein>
<feature type="domain" description="Methyltransferase type 11" evidence="1">
    <location>
        <begin position="71"/>
        <end position="170"/>
    </location>
</feature>
<accession>A0ABY6HK36</accession>
<sequence length="219" mass="25724">MSKKKQERKKQAFEFFIKHQRPEEQARDPLVFYTQKEVTEYARSKALMRIQEGITKRALRILEAEPPARVLDLGMGCGFASTYLRLKHYQTVGIDINRMFLNFYDIPEINPVHADMRQFAFRPEMFDFIISISAVQWVLAEPKLKKRTQYIKNIAEICNFVLKPGGKIIMQFYPKSDEAMKEFGGIIADTDHFSGNFIIDNPDIPKKRRIFLYLEKPIH</sequence>
<dbReference type="InterPro" id="IPR013216">
    <property type="entry name" value="Methyltransf_11"/>
</dbReference>
<evidence type="ECO:0000259" key="1">
    <source>
        <dbReference type="Pfam" id="PF08241"/>
    </source>
</evidence>
<dbReference type="PANTHER" id="PTHR12734">
    <property type="entry name" value="METHYLTRANSFERASE-RELATED"/>
    <property type="match status" value="1"/>
</dbReference>
<reference evidence="2" key="1">
    <citation type="submission" date="2022-09" db="EMBL/GenBank/DDBJ databases">
        <title>Actin cytoskeleton and complex cell architecture in an #Asgard archaeon.</title>
        <authorList>
            <person name="Ponce Toledo R.I."/>
            <person name="Schleper C."/>
            <person name="Rodrigues Oliveira T."/>
            <person name="Wollweber F."/>
            <person name="Xu J."/>
            <person name="Rittmann S."/>
            <person name="Klingl A."/>
            <person name="Pilhofer M."/>
        </authorList>
    </citation>
    <scope>NUCLEOTIDE SEQUENCE</scope>
    <source>
        <strain evidence="2">B-35</strain>
    </source>
</reference>
<dbReference type="Proteomes" id="UP001208689">
    <property type="component" value="Chromosome"/>
</dbReference>
<keyword evidence="3" id="KW-1185">Reference proteome</keyword>
<name>A0ABY6HK36_9ARCH</name>
<dbReference type="Pfam" id="PF08241">
    <property type="entry name" value="Methyltransf_11"/>
    <property type="match status" value="1"/>
</dbReference>
<dbReference type="EMBL" id="CP104013">
    <property type="protein sequence ID" value="UYP43873.1"/>
    <property type="molecule type" value="Genomic_DNA"/>
</dbReference>
<dbReference type="SUPFAM" id="SSF53335">
    <property type="entry name" value="S-adenosyl-L-methionine-dependent methyltransferases"/>
    <property type="match status" value="1"/>
</dbReference>
<dbReference type="Gene3D" id="3.40.50.150">
    <property type="entry name" value="Vaccinia Virus protein VP39"/>
    <property type="match status" value="1"/>
</dbReference>